<name>A0A6C0P665_9BACL</name>
<accession>A0A6C0P665</accession>
<gene>
    <name evidence="4" type="ORF">GZH47_26960</name>
</gene>
<dbReference type="Gene3D" id="3.40.630.30">
    <property type="match status" value="1"/>
</dbReference>
<evidence type="ECO:0000259" key="3">
    <source>
        <dbReference type="PROSITE" id="PS51186"/>
    </source>
</evidence>
<sequence>MSQTIPIERLQAIGNKRDELSALLIEVVGDGASIGFLPPLGIEEARVYWDGVPDPNVLLYIALIDGQIAGSVQLHLCAKPNGLHRAEIAKLMTHPRYRRRGVASALMRRAEAGAEAEGRSLIVLDTREGDPSNALYGSFGYVQAGRIPGFARSADGSLAATILYYKQR</sequence>
<evidence type="ECO:0000313" key="5">
    <source>
        <dbReference type="Proteomes" id="UP000479114"/>
    </source>
</evidence>
<dbReference type="PANTHER" id="PTHR43877:SF1">
    <property type="entry name" value="ACETYLTRANSFERASE"/>
    <property type="match status" value="1"/>
</dbReference>
<dbReference type="RefSeq" id="WP_162644071.1">
    <property type="nucleotide sequence ID" value="NZ_CP048286.1"/>
</dbReference>
<dbReference type="Proteomes" id="UP000479114">
    <property type="component" value="Chromosome"/>
</dbReference>
<proteinExistence type="predicted"/>
<evidence type="ECO:0000313" key="4">
    <source>
        <dbReference type="EMBL" id="QHW34074.1"/>
    </source>
</evidence>
<evidence type="ECO:0000256" key="1">
    <source>
        <dbReference type="ARBA" id="ARBA00022679"/>
    </source>
</evidence>
<dbReference type="PANTHER" id="PTHR43877">
    <property type="entry name" value="AMINOALKYLPHOSPHONATE N-ACETYLTRANSFERASE-RELATED-RELATED"/>
    <property type="match status" value="1"/>
</dbReference>
<dbReference type="AlphaFoldDB" id="A0A6C0P665"/>
<keyword evidence="5" id="KW-1185">Reference proteome</keyword>
<organism evidence="4 5">
    <name type="scientific">Paenibacillus rhizovicinus</name>
    <dbReference type="NCBI Taxonomy" id="2704463"/>
    <lineage>
        <taxon>Bacteria</taxon>
        <taxon>Bacillati</taxon>
        <taxon>Bacillota</taxon>
        <taxon>Bacilli</taxon>
        <taxon>Bacillales</taxon>
        <taxon>Paenibacillaceae</taxon>
        <taxon>Paenibacillus</taxon>
    </lineage>
</organism>
<keyword evidence="1 4" id="KW-0808">Transferase</keyword>
<dbReference type="GO" id="GO:0016747">
    <property type="term" value="F:acyltransferase activity, transferring groups other than amino-acyl groups"/>
    <property type="evidence" value="ECO:0007669"/>
    <property type="project" value="InterPro"/>
</dbReference>
<evidence type="ECO:0000256" key="2">
    <source>
        <dbReference type="ARBA" id="ARBA00023315"/>
    </source>
</evidence>
<dbReference type="KEGG" id="prz:GZH47_26960"/>
<dbReference type="SUPFAM" id="SSF55729">
    <property type="entry name" value="Acyl-CoA N-acyltransferases (Nat)"/>
    <property type="match status" value="1"/>
</dbReference>
<reference evidence="4 5" key="1">
    <citation type="submission" date="2020-02" db="EMBL/GenBank/DDBJ databases">
        <title>Paenibacillus sp. nov., isolated from rhizosphere soil of tomato.</title>
        <authorList>
            <person name="Weon H.-Y."/>
            <person name="Lee S.A."/>
        </authorList>
    </citation>
    <scope>NUCLEOTIDE SEQUENCE [LARGE SCALE GENOMIC DNA]</scope>
    <source>
        <strain evidence="4 5">14171R-81</strain>
    </source>
</reference>
<dbReference type="CDD" id="cd04301">
    <property type="entry name" value="NAT_SF"/>
    <property type="match status" value="1"/>
</dbReference>
<feature type="domain" description="N-acetyltransferase" evidence="3">
    <location>
        <begin position="5"/>
        <end position="168"/>
    </location>
</feature>
<dbReference type="InterPro" id="IPR000182">
    <property type="entry name" value="GNAT_dom"/>
</dbReference>
<dbReference type="Pfam" id="PF00583">
    <property type="entry name" value="Acetyltransf_1"/>
    <property type="match status" value="1"/>
</dbReference>
<protein>
    <submittedName>
        <fullName evidence="4">GNAT family N-acetyltransferase</fullName>
    </submittedName>
</protein>
<dbReference type="InterPro" id="IPR016181">
    <property type="entry name" value="Acyl_CoA_acyltransferase"/>
</dbReference>
<dbReference type="EMBL" id="CP048286">
    <property type="protein sequence ID" value="QHW34074.1"/>
    <property type="molecule type" value="Genomic_DNA"/>
</dbReference>
<keyword evidence="2" id="KW-0012">Acyltransferase</keyword>
<dbReference type="InterPro" id="IPR050832">
    <property type="entry name" value="Bact_Acetyltransf"/>
</dbReference>
<dbReference type="PROSITE" id="PS51186">
    <property type="entry name" value="GNAT"/>
    <property type="match status" value="1"/>
</dbReference>